<evidence type="ECO:0000313" key="4">
    <source>
        <dbReference type="Proteomes" id="UP001304671"/>
    </source>
</evidence>
<name>A0ABU5QSS6_9BACT</name>
<dbReference type="CDD" id="cd00093">
    <property type="entry name" value="HTH_XRE"/>
    <property type="match status" value="1"/>
</dbReference>
<evidence type="ECO:0000256" key="1">
    <source>
        <dbReference type="ARBA" id="ARBA00023125"/>
    </source>
</evidence>
<dbReference type="PANTHER" id="PTHR36924">
    <property type="entry name" value="ANTITOXIN HIGA-1"/>
    <property type="match status" value="1"/>
</dbReference>
<dbReference type="SMART" id="SM00530">
    <property type="entry name" value="HTH_XRE"/>
    <property type="match status" value="1"/>
</dbReference>
<dbReference type="SUPFAM" id="SSF47413">
    <property type="entry name" value="lambda repressor-like DNA-binding domains"/>
    <property type="match status" value="1"/>
</dbReference>
<protein>
    <submittedName>
        <fullName evidence="3">HigA family addiction module antitoxin</fullName>
    </submittedName>
</protein>
<sequence>MKTRLDPNYIPPVAMHPGELLRNEIKERGLKQTELANKLSISQPFLNGLLREKKKISIELAIKLEEVLGIEAEQWVKLQRLFDKIETRNKTEQSLQHLNISSQKRESILVAMMA</sequence>
<keyword evidence="1" id="KW-0238">DNA-binding</keyword>
<proteinExistence type="predicted"/>
<dbReference type="Gene3D" id="1.10.260.40">
    <property type="entry name" value="lambda repressor-like DNA-binding domains"/>
    <property type="match status" value="1"/>
</dbReference>
<evidence type="ECO:0000259" key="2">
    <source>
        <dbReference type="PROSITE" id="PS50943"/>
    </source>
</evidence>
<organism evidence="3 4">
    <name type="scientific">Arcicella aquatica</name>
    <dbReference type="NCBI Taxonomy" id="217141"/>
    <lineage>
        <taxon>Bacteria</taxon>
        <taxon>Pseudomonadati</taxon>
        <taxon>Bacteroidota</taxon>
        <taxon>Cytophagia</taxon>
        <taxon>Cytophagales</taxon>
        <taxon>Flectobacillaceae</taxon>
        <taxon>Arcicella</taxon>
    </lineage>
</organism>
<evidence type="ECO:0000313" key="3">
    <source>
        <dbReference type="EMBL" id="MEA5260157.1"/>
    </source>
</evidence>
<dbReference type="Pfam" id="PF01381">
    <property type="entry name" value="HTH_3"/>
    <property type="match status" value="1"/>
</dbReference>
<gene>
    <name evidence="3" type="ORF">VB264_20330</name>
</gene>
<dbReference type="Proteomes" id="UP001304671">
    <property type="component" value="Unassembled WGS sequence"/>
</dbReference>
<feature type="domain" description="HTH cro/C1-type" evidence="2">
    <location>
        <begin position="21"/>
        <end position="75"/>
    </location>
</feature>
<keyword evidence="4" id="KW-1185">Reference proteome</keyword>
<reference evidence="3 4" key="1">
    <citation type="submission" date="2023-12" db="EMBL/GenBank/DDBJ databases">
        <title>Novel species of the genus Arcicella isolated from rivers.</title>
        <authorList>
            <person name="Lu H."/>
        </authorList>
    </citation>
    <scope>NUCLEOTIDE SEQUENCE [LARGE SCALE GENOMIC DNA]</scope>
    <source>
        <strain evidence="3 4">LMG 21963</strain>
    </source>
</reference>
<dbReference type="InterPro" id="IPR010982">
    <property type="entry name" value="Lambda_DNA-bd_dom_sf"/>
</dbReference>
<comment type="caution">
    <text evidence="3">The sequence shown here is derived from an EMBL/GenBank/DDBJ whole genome shotgun (WGS) entry which is preliminary data.</text>
</comment>
<dbReference type="InterPro" id="IPR001387">
    <property type="entry name" value="Cro/C1-type_HTH"/>
</dbReference>
<dbReference type="InterPro" id="IPR013430">
    <property type="entry name" value="Toxin_antidote_HigA"/>
</dbReference>
<dbReference type="NCBIfam" id="TIGR02607">
    <property type="entry name" value="antidote_HigA"/>
    <property type="match status" value="1"/>
</dbReference>
<dbReference type="EMBL" id="JAYFUL010000046">
    <property type="protein sequence ID" value="MEA5260157.1"/>
    <property type="molecule type" value="Genomic_DNA"/>
</dbReference>
<accession>A0ABU5QSS6</accession>
<dbReference type="PROSITE" id="PS50943">
    <property type="entry name" value="HTH_CROC1"/>
    <property type="match status" value="1"/>
</dbReference>
<dbReference type="PANTHER" id="PTHR36924:SF1">
    <property type="entry name" value="ANTITOXIN HIGA-1"/>
    <property type="match status" value="1"/>
</dbReference>
<dbReference type="RefSeq" id="WP_323252407.1">
    <property type="nucleotide sequence ID" value="NZ_JAYFUL010000046.1"/>
</dbReference>